<dbReference type="EMBL" id="CP060828">
    <property type="protein sequence ID" value="QNP74989.1"/>
    <property type="molecule type" value="Genomic_DNA"/>
</dbReference>
<protein>
    <submittedName>
        <fullName evidence="1">Uncharacterized protein</fullName>
    </submittedName>
</protein>
<dbReference type="AlphaFoldDB" id="A0A7H0IQC3"/>
<proteinExistence type="predicted"/>
<gene>
    <name evidence="1" type="ORF">IAG44_39965</name>
</gene>
<sequence>MSVLTTAAVALLYDALFLNGGFTIMSRLDGSTYTPTDGYAVSVTPNQHTMPADAPFDVFADLVREVTDAYGDMNALGGWMSDGVIYLDPVEVISDQQSAVDAGLQRQQRAIFDLGTGTEITL</sequence>
<accession>A0A7H0IQC3</accession>
<dbReference type="RefSeq" id="WP_187751912.1">
    <property type="nucleotide sequence ID" value="NZ_CP060828.1"/>
</dbReference>
<evidence type="ECO:0000313" key="1">
    <source>
        <dbReference type="EMBL" id="QNP74989.1"/>
    </source>
</evidence>
<organism evidence="1 2">
    <name type="scientific">Streptomyces roseirectus</name>
    <dbReference type="NCBI Taxonomy" id="2768066"/>
    <lineage>
        <taxon>Bacteria</taxon>
        <taxon>Bacillati</taxon>
        <taxon>Actinomycetota</taxon>
        <taxon>Actinomycetes</taxon>
        <taxon>Kitasatosporales</taxon>
        <taxon>Streptomycetaceae</taxon>
        <taxon>Streptomyces</taxon>
    </lineage>
</organism>
<dbReference type="Proteomes" id="UP000516052">
    <property type="component" value="Chromosome"/>
</dbReference>
<reference evidence="1 2" key="1">
    <citation type="submission" date="2020-08" db="EMBL/GenBank/DDBJ databases">
        <title>A novel species.</title>
        <authorList>
            <person name="Gao J."/>
        </authorList>
    </citation>
    <scope>NUCLEOTIDE SEQUENCE [LARGE SCALE GENOMIC DNA]</scope>
    <source>
        <strain evidence="1 2">CRXT-G-22</strain>
    </source>
</reference>
<keyword evidence="2" id="KW-1185">Reference proteome</keyword>
<name>A0A7H0IQC3_9ACTN</name>
<dbReference type="KEGG" id="sroi:IAG44_39965"/>
<evidence type="ECO:0000313" key="2">
    <source>
        <dbReference type="Proteomes" id="UP000516052"/>
    </source>
</evidence>